<dbReference type="Proteomes" id="UP001443914">
    <property type="component" value="Unassembled WGS sequence"/>
</dbReference>
<sequence>MEGKSIVVCIVVAILGLFSTIVGLVFELAPDKTMAAFFLVLAALICVIVAQIIITISTDCGCCSGRSSSSALQALAILGFCFSWLASIAAVIVHVIGGAKQYGVQFPEFSHLVSSLSSIWAENGYCYKVKHGIFGAAAALSFGAVSLGIVTYVVLGFGHKRRRITGVRVSSTNEVHNRGNASSPMDSPIAIALPDVPATPMHRFKAVEERHQTPTDLRPTPVILQV</sequence>
<dbReference type="InterPro" id="IPR052222">
    <property type="entry name" value="DESIGUAL"/>
</dbReference>
<feature type="transmembrane region" description="Helical" evidence="7">
    <location>
        <begin position="133"/>
        <end position="155"/>
    </location>
</feature>
<dbReference type="AlphaFoldDB" id="A0AAW1LHF6"/>
<keyword evidence="2 7" id="KW-0812">Transmembrane</keyword>
<feature type="transmembrane region" description="Helical" evidence="7">
    <location>
        <begin position="7"/>
        <end position="29"/>
    </location>
</feature>
<keyword evidence="3" id="KW-0732">Signal</keyword>
<organism evidence="8 9">
    <name type="scientific">Saponaria officinalis</name>
    <name type="common">Common soapwort</name>
    <name type="synonym">Lychnis saponaria</name>
    <dbReference type="NCBI Taxonomy" id="3572"/>
    <lineage>
        <taxon>Eukaryota</taxon>
        <taxon>Viridiplantae</taxon>
        <taxon>Streptophyta</taxon>
        <taxon>Embryophyta</taxon>
        <taxon>Tracheophyta</taxon>
        <taxon>Spermatophyta</taxon>
        <taxon>Magnoliopsida</taxon>
        <taxon>eudicotyledons</taxon>
        <taxon>Gunneridae</taxon>
        <taxon>Pentapetalae</taxon>
        <taxon>Caryophyllales</taxon>
        <taxon>Caryophyllaceae</taxon>
        <taxon>Caryophylleae</taxon>
        <taxon>Saponaria</taxon>
    </lineage>
</organism>
<dbReference type="EMBL" id="JBDFQZ010000004">
    <property type="protein sequence ID" value="KAK9732485.1"/>
    <property type="molecule type" value="Genomic_DNA"/>
</dbReference>
<accession>A0AAW1LHF6</accession>
<evidence type="ECO:0000256" key="4">
    <source>
        <dbReference type="ARBA" id="ARBA00022989"/>
    </source>
</evidence>
<dbReference type="Pfam" id="PF06749">
    <property type="entry name" value="DUF1218"/>
    <property type="match status" value="1"/>
</dbReference>
<feature type="transmembrane region" description="Helical" evidence="7">
    <location>
        <begin position="35"/>
        <end position="54"/>
    </location>
</feature>
<evidence type="ECO:0000256" key="5">
    <source>
        <dbReference type="ARBA" id="ARBA00023136"/>
    </source>
</evidence>
<dbReference type="PANTHER" id="PTHR31769">
    <property type="entry name" value="OS07G0462200 PROTEIN-RELATED"/>
    <property type="match status" value="1"/>
</dbReference>
<feature type="transmembrane region" description="Helical" evidence="7">
    <location>
        <begin position="75"/>
        <end position="97"/>
    </location>
</feature>
<name>A0AAW1LHF6_SAPOF</name>
<evidence type="ECO:0000256" key="6">
    <source>
        <dbReference type="ARBA" id="ARBA00029467"/>
    </source>
</evidence>
<reference evidence="8" key="1">
    <citation type="submission" date="2024-03" db="EMBL/GenBank/DDBJ databases">
        <title>WGS assembly of Saponaria officinalis var. Norfolk2.</title>
        <authorList>
            <person name="Jenkins J."/>
            <person name="Shu S."/>
            <person name="Grimwood J."/>
            <person name="Barry K."/>
            <person name="Goodstein D."/>
            <person name="Schmutz J."/>
            <person name="Leebens-Mack J."/>
            <person name="Osbourn A."/>
        </authorList>
    </citation>
    <scope>NUCLEOTIDE SEQUENCE [LARGE SCALE GENOMIC DNA]</scope>
    <source>
        <strain evidence="8">JIC</strain>
    </source>
</reference>
<keyword evidence="5 7" id="KW-0472">Membrane</keyword>
<evidence type="ECO:0000313" key="9">
    <source>
        <dbReference type="Proteomes" id="UP001443914"/>
    </source>
</evidence>
<keyword evidence="4 7" id="KW-1133">Transmembrane helix</keyword>
<proteinExistence type="inferred from homology"/>
<evidence type="ECO:0000256" key="2">
    <source>
        <dbReference type="ARBA" id="ARBA00022692"/>
    </source>
</evidence>
<evidence type="ECO:0008006" key="10">
    <source>
        <dbReference type="Google" id="ProtNLM"/>
    </source>
</evidence>
<comment type="caution">
    <text evidence="8">The sequence shown here is derived from an EMBL/GenBank/DDBJ whole genome shotgun (WGS) entry which is preliminary data.</text>
</comment>
<dbReference type="GO" id="GO:0012505">
    <property type="term" value="C:endomembrane system"/>
    <property type="evidence" value="ECO:0007669"/>
    <property type="project" value="UniProtKB-SubCell"/>
</dbReference>
<comment type="similarity">
    <text evidence="6">Belongs to the DESIGUAL family.</text>
</comment>
<evidence type="ECO:0000256" key="3">
    <source>
        <dbReference type="ARBA" id="ARBA00022729"/>
    </source>
</evidence>
<keyword evidence="9" id="KW-1185">Reference proteome</keyword>
<dbReference type="InterPro" id="IPR009606">
    <property type="entry name" value="DEAL/Modifying_wall_lignin1/2"/>
</dbReference>
<evidence type="ECO:0000256" key="7">
    <source>
        <dbReference type="SAM" id="Phobius"/>
    </source>
</evidence>
<evidence type="ECO:0000256" key="1">
    <source>
        <dbReference type="ARBA" id="ARBA00004127"/>
    </source>
</evidence>
<gene>
    <name evidence="8" type="ORF">RND81_04G003400</name>
</gene>
<comment type="subcellular location">
    <subcellularLocation>
        <location evidence="1">Endomembrane system</location>
        <topology evidence="1">Multi-pass membrane protein</topology>
    </subcellularLocation>
</comment>
<evidence type="ECO:0000313" key="8">
    <source>
        <dbReference type="EMBL" id="KAK9732485.1"/>
    </source>
</evidence>
<protein>
    <recommendedName>
        <fullName evidence="10">Transmembrane protein</fullName>
    </recommendedName>
</protein>